<dbReference type="AlphaFoldDB" id="A0A0R1NN54"/>
<sequence>MILAIKDGQFHKINSPVKVVEIIRNDNHPLVRTWMVKDAIAKHRKLFGWKLIEQKK</sequence>
<evidence type="ECO:0000313" key="1">
    <source>
        <dbReference type="EMBL" id="KRL21870.1"/>
    </source>
</evidence>
<dbReference type="EMBL" id="AZEB01000011">
    <property type="protein sequence ID" value="KRL21870.1"/>
    <property type="molecule type" value="Genomic_DNA"/>
</dbReference>
<dbReference type="RefSeq" id="WP_156637247.1">
    <property type="nucleotide sequence ID" value="NZ_AZEB01000011.1"/>
</dbReference>
<protein>
    <submittedName>
        <fullName evidence="1">Uncharacterized protein</fullName>
    </submittedName>
</protein>
<evidence type="ECO:0000313" key="2">
    <source>
        <dbReference type="Proteomes" id="UP000051439"/>
    </source>
</evidence>
<keyword evidence="2" id="KW-1185">Reference proteome</keyword>
<gene>
    <name evidence="1" type="ORF">FC98_GL000425</name>
</gene>
<dbReference type="Proteomes" id="UP000051439">
    <property type="component" value="Unassembled WGS sequence"/>
</dbReference>
<dbReference type="PATRIC" id="fig|1423766.4.peg.432"/>
<name>A0A0R1NN54_9LACO</name>
<proteinExistence type="predicted"/>
<comment type="caution">
    <text evidence="1">The sequence shown here is derived from an EMBL/GenBank/DDBJ whole genome shotgun (WGS) entry which is preliminary data.</text>
</comment>
<organism evidence="1 2">
    <name type="scientific">Lentilactobacillus kisonensis DSM 19906 = JCM 15041</name>
    <dbReference type="NCBI Taxonomy" id="1423766"/>
    <lineage>
        <taxon>Bacteria</taxon>
        <taxon>Bacillati</taxon>
        <taxon>Bacillota</taxon>
        <taxon>Bacilli</taxon>
        <taxon>Lactobacillales</taxon>
        <taxon>Lactobacillaceae</taxon>
        <taxon>Lentilactobacillus</taxon>
    </lineage>
</organism>
<reference evidence="1 2" key="1">
    <citation type="journal article" date="2015" name="Genome Announc.">
        <title>Expanding the biotechnology potential of lactobacilli through comparative genomics of 213 strains and associated genera.</title>
        <authorList>
            <person name="Sun Z."/>
            <person name="Harris H.M."/>
            <person name="McCann A."/>
            <person name="Guo C."/>
            <person name="Argimon S."/>
            <person name="Zhang W."/>
            <person name="Yang X."/>
            <person name="Jeffery I.B."/>
            <person name="Cooney J.C."/>
            <person name="Kagawa T.F."/>
            <person name="Liu W."/>
            <person name="Song Y."/>
            <person name="Salvetti E."/>
            <person name="Wrobel A."/>
            <person name="Rasinkangas P."/>
            <person name="Parkhill J."/>
            <person name="Rea M.C."/>
            <person name="O'Sullivan O."/>
            <person name="Ritari J."/>
            <person name="Douillard F.P."/>
            <person name="Paul Ross R."/>
            <person name="Yang R."/>
            <person name="Briner A.E."/>
            <person name="Felis G.E."/>
            <person name="de Vos W.M."/>
            <person name="Barrangou R."/>
            <person name="Klaenhammer T.R."/>
            <person name="Caufield P.W."/>
            <person name="Cui Y."/>
            <person name="Zhang H."/>
            <person name="O'Toole P.W."/>
        </authorList>
    </citation>
    <scope>NUCLEOTIDE SEQUENCE [LARGE SCALE GENOMIC DNA]</scope>
    <source>
        <strain evidence="1 2">DSM 19906</strain>
    </source>
</reference>
<accession>A0A0R1NN54</accession>